<proteinExistence type="predicted"/>
<sequence>MQIVGYASLDPALFVAEAGSIERMDLAPGTELAYTLGERHCAGTTTDDGTHHLCERSRAPYCETHTTPWSVANNADSEEEHAVYLAGFAPRTFKVGVTRSWRLDTRLREQGADRAAHVLTTADGRAARERETAISTEYDITERVRVATKIRGLAEPFDEAAWDVLLDPFEVRETFAFEYGLNVEDRPVAETLLCGAVVGLKGRILLLSYRGTTYAVDCRDLVGYDLESGAPDRDLQASLGGFG</sequence>
<name>M0M2N9_9EURY</name>
<protein>
    <recommendedName>
        <fullName evidence="3">DUF2797 domain-containing protein</fullName>
    </recommendedName>
</protein>
<evidence type="ECO:0000313" key="1">
    <source>
        <dbReference type="EMBL" id="EMA38879.1"/>
    </source>
</evidence>
<dbReference type="OrthoDB" id="45375at2157"/>
<gene>
    <name evidence="1" type="ORF">C447_08653</name>
</gene>
<evidence type="ECO:0000313" key="2">
    <source>
        <dbReference type="Proteomes" id="UP000011566"/>
    </source>
</evidence>
<dbReference type="AlphaFoldDB" id="M0M2N9"/>
<organism evidence="1 2">
    <name type="scientific">Halococcus hamelinensis 100A6</name>
    <dbReference type="NCBI Taxonomy" id="1132509"/>
    <lineage>
        <taxon>Archaea</taxon>
        <taxon>Methanobacteriati</taxon>
        <taxon>Methanobacteriota</taxon>
        <taxon>Stenosarchaea group</taxon>
        <taxon>Halobacteria</taxon>
        <taxon>Halobacteriales</taxon>
        <taxon>Halococcaceae</taxon>
        <taxon>Halococcus</taxon>
    </lineage>
</organism>
<dbReference type="EMBL" id="AOMB01000023">
    <property type="protein sequence ID" value="EMA38879.1"/>
    <property type="molecule type" value="Genomic_DNA"/>
</dbReference>
<keyword evidence="2" id="KW-1185">Reference proteome</keyword>
<dbReference type="Proteomes" id="UP000011566">
    <property type="component" value="Unassembled WGS sequence"/>
</dbReference>
<dbReference type="PATRIC" id="fig|1132509.6.peg.1955"/>
<reference evidence="1 2" key="1">
    <citation type="journal article" date="2014" name="PLoS Genet.">
        <title>Phylogenetically driven sequencing of extremely halophilic archaea reveals strategies for static and dynamic osmo-response.</title>
        <authorList>
            <person name="Becker E.A."/>
            <person name="Seitzer P.M."/>
            <person name="Tritt A."/>
            <person name="Larsen D."/>
            <person name="Krusor M."/>
            <person name="Yao A.I."/>
            <person name="Wu D."/>
            <person name="Madern D."/>
            <person name="Eisen J.A."/>
            <person name="Darling A.E."/>
            <person name="Facciotti M.T."/>
        </authorList>
    </citation>
    <scope>NUCLEOTIDE SEQUENCE [LARGE SCALE GENOMIC DNA]</scope>
    <source>
        <strain evidence="1 2">100A6</strain>
    </source>
</reference>
<dbReference type="Pfam" id="PF10977">
    <property type="entry name" value="DUF2797"/>
    <property type="match status" value="1"/>
</dbReference>
<dbReference type="InterPro" id="IPR021246">
    <property type="entry name" value="DUF2797"/>
</dbReference>
<evidence type="ECO:0008006" key="3">
    <source>
        <dbReference type="Google" id="ProtNLM"/>
    </source>
</evidence>
<dbReference type="eggNOG" id="arCOG03129">
    <property type="taxonomic scope" value="Archaea"/>
</dbReference>
<accession>M0M2N9</accession>
<dbReference type="RefSeq" id="WP_007692938.1">
    <property type="nucleotide sequence ID" value="NZ_AJRK01000372.1"/>
</dbReference>
<comment type="caution">
    <text evidence="1">The sequence shown here is derived from an EMBL/GenBank/DDBJ whole genome shotgun (WGS) entry which is preliminary data.</text>
</comment>